<organism evidence="1 2">
    <name type="scientific">Nostoc paludosum FACHB-159</name>
    <dbReference type="NCBI Taxonomy" id="2692908"/>
    <lineage>
        <taxon>Bacteria</taxon>
        <taxon>Bacillati</taxon>
        <taxon>Cyanobacteriota</taxon>
        <taxon>Cyanophyceae</taxon>
        <taxon>Nostocales</taxon>
        <taxon>Nostocaceae</taxon>
        <taxon>Nostoc</taxon>
    </lineage>
</organism>
<accession>A0ABR8KMD7</accession>
<evidence type="ECO:0000313" key="1">
    <source>
        <dbReference type="EMBL" id="MBD2739077.1"/>
    </source>
</evidence>
<dbReference type="EMBL" id="JACJTU010000068">
    <property type="protein sequence ID" value="MBD2739077.1"/>
    <property type="molecule type" value="Genomic_DNA"/>
</dbReference>
<reference evidence="1 2" key="1">
    <citation type="journal article" date="2020" name="ISME J.">
        <title>Comparative genomics reveals insights into cyanobacterial evolution and habitat adaptation.</title>
        <authorList>
            <person name="Chen M.Y."/>
            <person name="Teng W.K."/>
            <person name="Zhao L."/>
            <person name="Hu C.X."/>
            <person name="Zhou Y.K."/>
            <person name="Han B.P."/>
            <person name="Song L.R."/>
            <person name="Shu W.S."/>
        </authorList>
    </citation>
    <scope>NUCLEOTIDE SEQUENCE [LARGE SCALE GENOMIC DNA]</scope>
    <source>
        <strain evidence="1 2">FACHB-159</strain>
    </source>
</reference>
<gene>
    <name evidence="1" type="ORF">H6H03_35310</name>
</gene>
<proteinExistence type="predicted"/>
<dbReference type="Proteomes" id="UP000637383">
    <property type="component" value="Unassembled WGS sequence"/>
</dbReference>
<name>A0ABR8KMD7_9NOSO</name>
<dbReference type="RefSeq" id="WP_190959586.1">
    <property type="nucleotide sequence ID" value="NZ_JACJTU010000068.1"/>
</dbReference>
<keyword evidence="2" id="KW-1185">Reference proteome</keyword>
<evidence type="ECO:0000313" key="2">
    <source>
        <dbReference type="Proteomes" id="UP000637383"/>
    </source>
</evidence>
<protein>
    <submittedName>
        <fullName evidence="1">Uncharacterized protein</fullName>
    </submittedName>
</protein>
<comment type="caution">
    <text evidence="1">The sequence shown here is derived from an EMBL/GenBank/DDBJ whole genome shotgun (WGS) entry which is preliminary data.</text>
</comment>
<sequence length="56" mass="6638">MAQRFFPKGNVHLKIPYELGLSHKDNDFVTVFRVDCGHQRRQELLTDRQPADTVRR</sequence>